<keyword evidence="1" id="KW-0802">TPR repeat</keyword>
<dbReference type="Gene3D" id="1.25.40.10">
    <property type="entry name" value="Tetratricopeptide repeat domain"/>
    <property type="match status" value="1"/>
</dbReference>
<dbReference type="EMBL" id="MU004246">
    <property type="protein sequence ID" value="KAF2663302.1"/>
    <property type="molecule type" value="Genomic_DNA"/>
</dbReference>
<protein>
    <recommendedName>
        <fullName evidence="4">Tetratricopeptide repeat domain-containing protein</fullName>
    </recommendedName>
</protein>
<evidence type="ECO:0008006" key="4">
    <source>
        <dbReference type="Google" id="ProtNLM"/>
    </source>
</evidence>
<dbReference type="SUPFAM" id="SSF48452">
    <property type="entry name" value="TPR-like"/>
    <property type="match status" value="1"/>
</dbReference>
<dbReference type="InterPro" id="IPR051966">
    <property type="entry name" value="RPAP3"/>
</dbReference>
<sequence length="395" mass="45499">MAFRFLDLPAELRDAVYDEILHPECFRQHLSDGYSRYKFDLALFHVNRQVASEAQAIFYKNFTFVRLETPGEEDQVRQIVEIEGHVPIIARGDKASAFQGYTLNAVISVPDIFMYHNEDTEIQRLLLLVDDLHLFCQRWFYSDLDANEGLNPHLKLTLTLRVPFQDKADRELPLSLQKRLMLPFGLIKGVPAVTVQGSCDDKILEAMLNEMKVPYSPAENLLEEATKLKDAGNELLKKKLPDQAIVKYIDAYRAMHIVCIDHYRGIFAERFFNRYLIGGIYDGKHGQVVRLVLRTRLVANIMKAYLDMRRYDEAEFWGNRTVTLIRDSMGGVDDEAIPNFPAAEQLGKIYYRAGIASKMLGKIYEARKLFRVAYEYLPQDEFVRRELAAASPMLG</sequence>
<dbReference type="GO" id="GO:0101031">
    <property type="term" value="C:protein folding chaperone complex"/>
    <property type="evidence" value="ECO:0007669"/>
    <property type="project" value="TreeGrafter"/>
</dbReference>
<dbReference type="Proteomes" id="UP000799302">
    <property type="component" value="Unassembled WGS sequence"/>
</dbReference>
<keyword evidence="3" id="KW-1185">Reference proteome</keyword>
<dbReference type="OrthoDB" id="5229512at2759"/>
<gene>
    <name evidence="2" type="ORF">BT63DRAFT_124143</name>
</gene>
<reference evidence="2" key="1">
    <citation type="journal article" date="2020" name="Stud. Mycol.">
        <title>101 Dothideomycetes genomes: a test case for predicting lifestyles and emergence of pathogens.</title>
        <authorList>
            <person name="Haridas S."/>
            <person name="Albert R."/>
            <person name="Binder M."/>
            <person name="Bloem J."/>
            <person name="Labutti K."/>
            <person name="Salamov A."/>
            <person name="Andreopoulos B."/>
            <person name="Baker S."/>
            <person name="Barry K."/>
            <person name="Bills G."/>
            <person name="Bluhm B."/>
            <person name="Cannon C."/>
            <person name="Castanera R."/>
            <person name="Culley D."/>
            <person name="Daum C."/>
            <person name="Ezra D."/>
            <person name="Gonzalez J."/>
            <person name="Henrissat B."/>
            <person name="Kuo A."/>
            <person name="Liang C."/>
            <person name="Lipzen A."/>
            <person name="Lutzoni F."/>
            <person name="Magnuson J."/>
            <person name="Mondo S."/>
            <person name="Nolan M."/>
            <person name="Ohm R."/>
            <person name="Pangilinan J."/>
            <person name="Park H.-J."/>
            <person name="Ramirez L."/>
            <person name="Alfaro M."/>
            <person name="Sun H."/>
            <person name="Tritt A."/>
            <person name="Yoshinaga Y."/>
            <person name="Zwiers L.-H."/>
            <person name="Turgeon B."/>
            <person name="Goodwin S."/>
            <person name="Spatafora J."/>
            <person name="Crous P."/>
            <person name="Grigoriev I."/>
        </authorList>
    </citation>
    <scope>NUCLEOTIDE SEQUENCE</scope>
    <source>
        <strain evidence="2">CBS 115976</strain>
    </source>
</reference>
<proteinExistence type="predicted"/>
<name>A0A6A6TTZ9_9PEZI</name>
<dbReference type="PANTHER" id="PTHR46423">
    <property type="entry name" value="RNA POLYMERASE II-ASSOCIATED PROTEIN 3"/>
    <property type="match status" value="1"/>
</dbReference>
<dbReference type="AlphaFoldDB" id="A0A6A6TTZ9"/>
<accession>A0A6A6TTZ9</accession>
<dbReference type="PANTHER" id="PTHR46423:SF1">
    <property type="entry name" value="RNA POLYMERASE II-ASSOCIATED PROTEIN 3"/>
    <property type="match status" value="1"/>
</dbReference>
<evidence type="ECO:0000313" key="3">
    <source>
        <dbReference type="Proteomes" id="UP000799302"/>
    </source>
</evidence>
<dbReference type="InterPro" id="IPR011990">
    <property type="entry name" value="TPR-like_helical_dom_sf"/>
</dbReference>
<evidence type="ECO:0000313" key="2">
    <source>
        <dbReference type="EMBL" id="KAF2663302.1"/>
    </source>
</evidence>
<organism evidence="2 3">
    <name type="scientific">Microthyrium microscopicum</name>
    <dbReference type="NCBI Taxonomy" id="703497"/>
    <lineage>
        <taxon>Eukaryota</taxon>
        <taxon>Fungi</taxon>
        <taxon>Dikarya</taxon>
        <taxon>Ascomycota</taxon>
        <taxon>Pezizomycotina</taxon>
        <taxon>Dothideomycetes</taxon>
        <taxon>Dothideomycetes incertae sedis</taxon>
        <taxon>Microthyriales</taxon>
        <taxon>Microthyriaceae</taxon>
        <taxon>Microthyrium</taxon>
    </lineage>
</organism>
<evidence type="ECO:0000256" key="1">
    <source>
        <dbReference type="ARBA" id="ARBA00022803"/>
    </source>
</evidence>